<dbReference type="RefSeq" id="WP_009906909.1">
    <property type="nucleotide sequence ID" value="NZ_CP008915.2"/>
</dbReference>
<protein>
    <recommendedName>
        <fullName evidence="3">Porin</fullName>
    </recommendedName>
</protein>
<reference evidence="1" key="1">
    <citation type="submission" date="2018-08" db="EMBL/GenBank/DDBJ databases">
        <title>Identification of Burkholderia cepacia strains that express a Burkholderia pseudomallei-like capsular polysaccharide.</title>
        <authorList>
            <person name="Burtnick M.N."/>
            <person name="Vongsouvath M."/>
            <person name="Newton P."/>
            <person name="Wuthiekanun V."/>
            <person name="Limmathurotsakul D."/>
            <person name="Brett P.J."/>
            <person name="Chantratita N."/>
            <person name="Dance D.A."/>
        </authorList>
    </citation>
    <scope>NUCLEOTIDE SEQUENCE</scope>
    <source>
        <strain evidence="1">SBXCC001</strain>
    </source>
</reference>
<gene>
    <name evidence="1" type="ORF">C7S16_4271</name>
</gene>
<dbReference type="AlphaFoldDB" id="A0AAW9CM98"/>
<evidence type="ECO:0000313" key="1">
    <source>
        <dbReference type="EMBL" id="MDW9251744.1"/>
    </source>
</evidence>
<sequence>MRRGFDGRECGAAAGDADGDALRLADSATAAPIARSNWRGTFEAAAANYGAASQTGAVTLNDNLRVSSTLAYDGAFGAWRVIVSNRIDAGWRAGASEANAVDTLQQAYVSWRASPNAIVDAGRINLREGVASGFNPTDFFKAGALRSVVSIDPESLRENRLGSVMARGQILWDGGSATALVSPRIGTRPSAATFNPDFGATNRQTRYMLSVSQRLFGDFAPQWMLYGGERISPQFGVNATALIDDATVGFVEYAIGRGNAIGDAAPVPKRLTSKLATGFTHTFANKLSLTLEYDYDGASASRAAWLALRNDPARYWRYLASASAALELMTRQSLFVYASMPDVFVRHLDLKAMGRYDLDDHSYFTWLEARYHWPRTDVAVQWQSNHGASRSVYGAQAQSEIVQGVVTFFF</sequence>
<dbReference type="KEGG" id="btha:DR62_3603"/>
<dbReference type="Proteomes" id="UP001272137">
    <property type="component" value="Unassembled WGS sequence"/>
</dbReference>
<comment type="caution">
    <text evidence="1">The sequence shown here is derived from an EMBL/GenBank/DDBJ whole genome shotgun (WGS) entry which is preliminary data.</text>
</comment>
<proteinExistence type="predicted"/>
<dbReference type="EMBL" id="QXCT01000001">
    <property type="protein sequence ID" value="MDW9251744.1"/>
    <property type="molecule type" value="Genomic_DNA"/>
</dbReference>
<organism evidence="1 2">
    <name type="scientific">Burkholderia thailandensis</name>
    <dbReference type="NCBI Taxonomy" id="57975"/>
    <lineage>
        <taxon>Bacteria</taxon>
        <taxon>Pseudomonadati</taxon>
        <taxon>Pseudomonadota</taxon>
        <taxon>Betaproteobacteria</taxon>
        <taxon>Burkholderiales</taxon>
        <taxon>Burkholderiaceae</taxon>
        <taxon>Burkholderia</taxon>
        <taxon>pseudomallei group</taxon>
    </lineage>
</organism>
<name>A0AAW9CM98_BURTH</name>
<accession>A0AAW9CM98</accession>
<evidence type="ECO:0000313" key="2">
    <source>
        <dbReference type="Proteomes" id="UP001272137"/>
    </source>
</evidence>
<evidence type="ECO:0008006" key="3">
    <source>
        <dbReference type="Google" id="ProtNLM"/>
    </source>
</evidence>